<feature type="compositionally biased region" description="Basic residues" evidence="1">
    <location>
        <begin position="25"/>
        <end position="34"/>
    </location>
</feature>
<evidence type="ECO:0000256" key="1">
    <source>
        <dbReference type="SAM" id="MobiDB-lite"/>
    </source>
</evidence>
<gene>
    <name evidence="2" type="ORF">BAOM_1416</name>
</gene>
<dbReference type="KEGG" id="pasa:BAOM_1416"/>
<feature type="region of interest" description="Disordered" evidence="1">
    <location>
        <begin position="1"/>
        <end position="41"/>
    </location>
</feature>
<evidence type="ECO:0000313" key="3">
    <source>
        <dbReference type="Proteomes" id="UP000283095"/>
    </source>
</evidence>
<accession>A0A3Q9RL00</accession>
<name>A0A3Q9RL00_9BACI</name>
<protein>
    <submittedName>
        <fullName evidence="2">Uncharacterized protein</fullName>
    </submittedName>
</protein>
<proteinExistence type="predicted"/>
<dbReference type="Proteomes" id="UP000283095">
    <property type="component" value="Chromosome"/>
</dbReference>
<evidence type="ECO:0000313" key="2">
    <source>
        <dbReference type="EMBL" id="AZV42026.1"/>
    </source>
</evidence>
<reference evidence="2 3" key="1">
    <citation type="submission" date="2018-01" db="EMBL/GenBank/DDBJ databases">
        <title>Bacillus asahii Genome sequencing and assembly.</title>
        <authorList>
            <person name="Jiang H."/>
            <person name="Feng Y."/>
            <person name="Zhao F."/>
            <person name="Lin X."/>
        </authorList>
    </citation>
    <scope>NUCLEOTIDE SEQUENCE [LARGE SCALE GENOMIC DNA]</scope>
    <source>
        <strain evidence="2 3">OM18</strain>
    </source>
</reference>
<organism evidence="2 3">
    <name type="scientific">Peribacillus asahii</name>
    <dbReference type="NCBI Taxonomy" id="228899"/>
    <lineage>
        <taxon>Bacteria</taxon>
        <taxon>Bacillati</taxon>
        <taxon>Bacillota</taxon>
        <taxon>Bacilli</taxon>
        <taxon>Bacillales</taxon>
        <taxon>Bacillaceae</taxon>
        <taxon>Peribacillus</taxon>
    </lineage>
</organism>
<dbReference type="EMBL" id="CP026095">
    <property type="protein sequence ID" value="AZV42026.1"/>
    <property type="molecule type" value="Genomic_DNA"/>
</dbReference>
<sequence>MTAVHSQLESLKGGRLSDTTGRQKGVCHHGKNKKMPGLSSC</sequence>
<dbReference type="AlphaFoldDB" id="A0A3Q9RL00"/>